<organism evidence="1 2">
    <name type="scientific">Capsicum baccatum</name>
    <name type="common">Peruvian pepper</name>
    <dbReference type="NCBI Taxonomy" id="33114"/>
    <lineage>
        <taxon>Eukaryota</taxon>
        <taxon>Viridiplantae</taxon>
        <taxon>Streptophyta</taxon>
        <taxon>Embryophyta</taxon>
        <taxon>Tracheophyta</taxon>
        <taxon>Spermatophyta</taxon>
        <taxon>Magnoliopsida</taxon>
        <taxon>eudicotyledons</taxon>
        <taxon>Gunneridae</taxon>
        <taxon>Pentapetalae</taxon>
        <taxon>asterids</taxon>
        <taxon>lamiids</taxon>
        <taxon>Solanales</taxon>
        <taxon>Solanaceae</taxon>
        <taxon>Solanoideae</taxon>
        <taxon>Capsiceae</taxon>
        <taxon>Capsicum</taxon>
    </lineage>
</organism>
<reference evidence="1 2" key="1">
    <citation type="journal article" date="2017" name="Genome Biol.">
        <title>New reference genome sequences of hot pepper reveal the massive evolution of plant disease-resistance genes by retroduplication.</title>
        <authorList>
            <person name="Kim S."/>
            <person name="Park J."/>
            <person name="Yeom S.I."/>
            <person name="Kim Y.M."/>
            <person name="Seo E."/>
            <person name="Kim K.T."/>
            <person name="Kim M.S."/>
            <person name="Lee J.M."/>
            <person name="Cheong K."/>
            <person name="Shin H.S."/>
            <person name="Kim S.B."/>
            <person name="Han K."/>
            <person name="Lee J."/>
            <person name="Park M."/>
            <person name="Lee H.A."/>
            <person name="Lee H.Y."/>
            <person name="Lee Y."/>
            <person name="Oh S."/>
            <person name="Lee J.H."/>
            <person name="Choi E."/>
            <person name="Choi E."/>
            <person name="Lee S.E."/>
            <person name="Jeon J."/>
            <person name="Kim H."/>
            <person name="Choi G."/>
            <person name="Song H."/>
            <person name="Lee J."/>
            <person name="Lee S.C."/>
            <person name="Kwon J.K."/>
            <person name="Lee H.Y."/>
            <person name="Koo N."/>
            <person name="Hong Y."/>
            <person name="Kim R.W."/>
            <person name="Kang W.H."/>
            <person name="Huh J.H."/>
            <person name="Kang B.C."/>
            <person name="Yang T.J."/>
            <person name="Lee Y.H."/>
            <person name="Bennetzen J.L."/>
            <person name="Choi D."/>
        </authorList>
    </citation>
    <scope>NUCLEOTIDE SEQUENCE [LARGE SCALE GENOMIC DNA]</scope>
    <source>
        <strain evidence="2">cv. PBC81</strain>
    </source>
</reference>
<dbReference type="InterPro" id="IPR053772">
    <property type="entry name" value="At1g61320/At1g61330-like"/>
</dbReference>
<evidence type="ECO:0000313" key="2">
    <source>
        <dbReference type="Proteomes" id="UP000224567"/>
    </source>
</evidence>
<dbReference type="AlphaFoldDB" id="A0A2G2W1K0"/>
<reference evidence="2" key="2">
    <citation type="journal article" date="2017" name="J. Anim. Genet.">
        <title>Multiple reference genome sequences of hot pepper reveal the massive evolution of plant disease resistance genes by retroduplication.</title>
        <authorList>
            <person name="Kim S."/>
            <person name="Park J."/>
            <person name="Yeom S.-I."/>
            <person name="Kim Y.-M."/>
            <person name="Seo E."/>
            <person name="Kim K.-T."/>
            <person name="Kim M.-S."/>
            <person name="Lee J.M."/>
            <person name="Cheong K."/>
            <person name="Shin H.-S."/>
            <person name="Kim S.-B."/>
            <person name="Han K."/>
            <person name="Lee J."/>
            <person name="Park M."/>
            <person name="Lee H.-A."/>
            <person name="Lee H.-Y."/>
            <person name="Lee Y."/>
            <person name="Oh S."/>
            <person name="Lee J.H."/>
            <person name="Choi E."/>
            <person name="Choi E."/>
            <person name="Lee S.E."/>
            <person name="Jeon J."/>
            <person name="Kim H."/>
            <person name="Choi G."/>
            <person name="Song H."/>
            <person name="Lee J."/>
            <person name="Lee S.-C."/>
            <person name="Kwon J.-K."/>
            <person name="Lee H.-Y."/>
            <person name="Koo N."/>
            <person name="Hong Y."/>
            <person name="Kim R.W."/>
            <person name="Kang W.-H."/>
            <person name="Huh J.H."/>
            <person name="Kang B.-C."/>
            <person name="Yang T.-J."/>
            <person name="Lee Y.-H."/>
            <person name="Bennetzen J.L."/>
            <person name="Choi D."/>
        </authorList>
    </citation>
    <scope>NUCLEOTIDE SEQUENCE [LARGE SCALE GENOMIC DNA]</scope>
    <source>
        <strain evidence="2">cv. PBC81</strain>
    </source>
</reference>
<name>A0A2G2W1K0_CAPBA</name>
<dbReference type="EMBL" id="MLFT02000009">
    <property type="protein sequence ID" value="PHT39117.1"/>
    <property type="molecule type" value="Genomic_DNA"/>
</dbReference>
<dbReference type="Proteomes" id="UP000224567">
    <property type="component" value="Unassembled WGS sequence"/>
</dbReference>
<keyword evidence="2" id="KW-1185">Reference proteome</keyword>
<dbReference type="STRING" id="33114.A0A2G2W1K0"/>
<dbReference type="PANTHER" id="PTHR34145">
    <property type="entry name" value="OS02G0105600 PROTEIN"/>
    <property type="match status" value="1"/>
</dbReference>
<dbReference type="PANTHER" id="PTHR34145:SF28">
    <property type="entry name" value="F-BOX DOMAIN-CONTAINING PROTEIN"/>
    <property type="match status" value="1"/>
</dbReference>
<dbReference type="SUPFAM" id="SSF52047">
    <property type="entry name" value="RNI-like"/>
    <property type="match status" value="1"/>
</dbReference>
<protein>
    <submittedName>
        <fullName evidence="1">Uncharacterized protein</fullName>
    </submittedName>
</protein>
<proteinExistence type="predicted"/>
<dbReference type="OrthoDB" id="904187at2759"/>
<sequence length="196" mass="21709">MKEGGFIQVKSQILVIAVLATAFAGTIAGRLFCAATEFTRVVNAALSSVFLSGVTLDENMLQVLLNSRPLIVSFNLRYCVGLKKIELLNLQKIKSISIDKESENQCVKIQTPTLEHLFYSGDVSGESDVVEFNVSDRLGWFNIGKNQSLKILKIQHCYGTIKIDAPNLVSIEYEGCQIPELKFDRVNPSEALKNHS</sequence>
<evidence type="ECO:0000313" key="1">
    <source>
        <dbReference type="EMBL" id="PHT39117.1"/>
    </source>
</evidence>
<accession>A0A2G2W1K0</accession>
<gene>
    <name evidence="1" type="ORF">CQW23_22690</name>
</gene>
<comment type="caution">
    <text evidence="1">The sequence shown here is derived from an EMBL/GenBank/DDBJ whole genome shotgun (WGS) entry which is preliminary data.</text>
</comment>